<evidence type="ECO:0000313" key="9">
    <source>
        <dbReference type="EMBL" id="WFP16823.1"/>
    </source>
</evidence>
<evidence type="ECO:0000256" key="4">
    <source>
        <dbReference type="ARBA" id="ARBA00022692"/>
    </source>
</evidence>
<sequence length="738" mass="76807">MTTSSSSSRPPLLTRLIIPLALVLTWLAVFGVGGASFGSISDVADDDRSSALPASAESTQVQNQIERFTDSDSIPAIIIVERENGLQSSDRDAVEKLGDEAQTVIPGAERSPLVVSDDGRAAQLIVLLPEDVEVGEAVTALEVQAAEILPADLSSWVSGPAGFTADLQSAFAGIDGLLLIVALAVVFVILVAVYRSPLLPVLVLLSSMTALAAAVFVNVLLARADLVSINGQVQGILFILVIGAATDYSLLYIARFREELRDNESAARAAFAAARGVMEPISASGGTVIVGLLCLLLSDLASNAALGPVASVGIVCAMLTSLTFLPAMLAMVGRAAFWPRIPRADSPHPALTGPEARGLWAKVGRLVAAAPRRVAAVVLTFLVVGCAGLLTLQANGVPQNEFVLGESQARDGQEAIDRHFPGGSGTPTYVLAPESGRADVARIITETEGVDSIELIAQDSPSGTLPVDSEGEVPPEMAQGPFAGIEPSVVDSSLLFSVTLDAPADSAEAERVVQELRESLGDLDALVGGSTAVDLDTNQTSIEDRTLIIPIVLIAITIMLALLLRSLVAPLVLLATTVLSFGTALGLSALIFQLIGQPNSDPSVPLYAFVFLVALGIDYNIFLMTRIREESLVHGTREGTLRGLSVTGGVITSAGVVLAATFAALVVIPIQFLLQLAIIVALGVLIDALIVRSFLVPALTIAMGDRIWWPAKIARLGPARAANSDAKPSTPEKVAGRV</sequence>
<feature type="transmembrane region" description="Helical" evidence="7">
    <location>
        <begin position="374"/>
        <end position="392"/>
    </location>
</feature>
<feature type="transmembrane region" description="Helical" evidence="7">
    <location>
        <begin position="547"/>
        <end position="564"/>
    </location>
</feature>
<dbReference type="PANTHER" id="PTHR33406">
    <property type="entry name" value="MEMBRANE PROTEIN MJ1562-RELATED"/>
    <property type="match status" value="1"/>
</dbReference>
<feature type="transmembrane region" description="Helical" evidence="7">
    <location>
        <begin position="233"/>
        <end position="256"/>
    </location>
</feature>
<dbReference type="SUPFAM" id="SSF82866">
    <property type="entry name" value="Multidrug efflux transporter AcrB transmembrane domain"/>
    <property type="match status" value="2"/>
</dbReference>
<keyword evidence="3" id="KW-1003">Cell membrane</keyword>
<gene>
    <name evidence="9" type="ORF">P8192_01460</name>
</gene>
<feature type="domain" description="SSD" evidence="8">
    <location>
        <begin position="544"/>
        <end position="701"/>
    </location>
</feature>
<evidence type="ECO:0000256" key="5">
    <source>
        <dbReference type="ARBA" id="ARBA00022989"/>
    </source>
</evidence>
<evidence type="ECO:0000256" key="1">
    <source>
        <dbReference type="ARBA" id="ARBA00004651"/>
    </source>
</evidence>
<feature type="transmembrane region" description="Helical" evidence="7">
    <location>
        <begin position="277"/>
        <end position="298"/>
    </location>
</feature>
<dbReference type="PROSITE" id="PS50156">
    <property type="entry name" value="SSD"/>
    <property type="match status" value="1"/>
</dbReference>
<dbReference type="Gene3D" id="1.20.1640.10">
    <property type="entry name" value="Multidrug efflux transporter AcrB transmembrane domain"/>
    <property type="match status" value="2"/>
</dbReference>
<dbReference type="InterPro" id="IPR004869">
    <property type="entry name" value="MMPL_dom"/>
</dbReference>
<reference evidence="9 10" key="1">
    <citation type="submission" date="2023-04" db="EMBL/GenBank/DDBJ databases">
        <title>Funneling lignin-derived compounds into biodiesel using alkali-halophilic Citricoccus sp. P2.</title>
        <authorList>
            <person name="Luo C.-B."/>
        </authorList>
    </citation>
    <scope>NUCLEOTIDE SEQUENCE [LARGE SCALE GENOMIC DNA]</scope>
    <source>
        <strain evidence="9 10">P2</strain>
    </source>
</reference>
<keyword evidence="6 7" id="KW-0472">Membrane</keyword>
<feature type="transmembrane region" description="Helical" evidence="7">
    <location>
        <begin position="571"/>
        <end position="592"/>
    </location>
</feature>
<evidence type="ECO:0000259" key="8">
    <source>
        <dbReference type="PROSITE" id="PS50156"/>
    </source>
</evidence>
<dbReference type="EMBL" id="CP121252">
    <property type="protein sequence ID" value="WFP16823.1"/>
    <property type="molecule type" value="Genomic_DNA"/>
</dbReference>
<feature type="transmembrane region" description="Helical" evidence="7">
    <location>
        <begin position="604"/>
        <end position="623"/>
    </location>
</feature>
<keyword evidence="5 7" id="KW-1133">Transmembrane helix</keyword>
<evidence type="ECO:0000256" key="6">
    <source>
        <dbReference type="ARBA" id="ARBA00023136"/>
    </source>
</evidence>
<name>A0ABY8H6Q4_9MICC</name>
<dbReference type="RefSeq" id="WP_278157921.1">
    <property type="nucleotide sequence ID" value="NZ_CP121252.1"/>
</dbReference>
<protein>
    <submittedName>
        <fullName evidence="9">Efflux RND transporter permease subunit</fullName>
    </submittedName>
</protein>
<dbReference type="Proteomes" id="UP001219037">
    <property type="component" value="Chromosome"/>
</dbReference>
<feature type="transmembrane region" description="Helical" evidence="7">
    <location>
        <begin position="310"/>
        <end position="333"/>
    </location>
</feature>
<evidence type="ECO:0000256" key="2">
    <source>
        <dbReference type="ARBA" id="ARBA00010157"/>
    </source>
</evidence>
<keyword evidence="10" id="KW-1185">Reference proteome</keyword>
<comment type="similarity">
    <text evidence="2">Belongs to the resistance-nodulation-cell division (RND) (TC 2.A.6) family. MmpL subfamily.</text>
</comment>
<feature type="transmembrane region" description="Helical" evidence="7">
    <location>
        <begin position="676"/>
        <end position="702"/>
    </location>
</feature>
<evidence type="ECO:0000313" key="10">
    <source>
        <dbReference type="Proteomes" id="UP001219037"/>
    </source>
</evidence>
<dbReference type="InterPro" id="IPR000731">
    <property type="entry name" value="SSD"/>
</dbReference>
<keyword evidence="4 7" id="KW-0812">Transmembrane</keyword>
<organism evidence="9 10">
    <name type="scientific">Citricoccus muralis</name>
    <dbReference type="NCBI Taxonomy" id="169134"/>
    <lineage>
        <taxon>Bacteria</taxon>
        <taxon>Bacillati</taxon>
        <taxon>Actinomycetota</taxon>
        <taxon>Actinomycetes</taxon>
        <taxon>Micrococcales</taxon>
        <taxon>Micrococcaceae</taxon>
        <taxon>Citricoccus</taxon>
    </lineage>
</organism>
<evidence type="ECO:0000256" key="3">
    <source>
        <dbReference type="ARBA" id="ARBA00022475"/>
    </source>
</evidence>
<feature type="transmembrane region" description="Helical" evidence="7">
    <location>
        <begin position="201"/>
        <end position="221"/>
    </location>
</feature>
<feature type="transmembrane region" description="Helical" evidence="7">
    <location>
        <begin position="12"/>
        <end position="32"/>
    </location>
</feature>
<feature type="transmembrane region" description="Helical" evidence="7">
    <location>
        <begin position="644"/>
        <end position="670"/>
    </location>
</feature>
<accession>A0ABY8H6Q4</accession>
<comment type="subcellular location">
    <subcellularLocation>
        <location evidence="1">Cell membrane</location>
        <topology evidence="1">Multi-pass membrane protein</topology>
    </subcellularLocation>
</comment>
<evidence type="ECO:0000256" key="7">
    <source>
        <dbReference type="SAM" id="Phobius"/>
    </source>
</evidence>
<feature type="transmembrane region" description="Helical" evidence="7">
    <location>
        <begin position="170"/>
        <end position="194"/>
    </location>
</feature>
<dbReference type="InterPro" id="IPR050545">
    <property type="entry name" value="Mycobact_MmpL"/>
</dbReference>
<proteinExistence type="inferred from homology"/>
<dbReference type="PANTHER" id="PTHR33406:SF6">
    <property type="entry name" value="MEMBRANE PROTEIN YDGH-RELATED"/>
    <property type="match status" value="1"/>
</dbReference>
<dbReference type="Pfam" id="PF03176">
    <property type="entry name" value="MMPL"/>
    <property type="match status" value="2"/>
</dbReference>